<dbReference type="EC" id="2.1.1.199" evidence="6"/>
<feature type="binding site" evidence="6">
    <location>
        <begin position="57"/>
        <end position="59"/>
    </location>
    <ligand>
        <name>S-adenosyl-L-methionine</name>
        <dbReference type="ChEBI" id="CHEBI:59789"/>
    </ligand>
</feature>
<dbReference type="HAMAP" id="MF_01007">
    <property type="entry name" value="16SrRNA_methyltr_H"/>
    <property type="match status" value="1"/>
</dbReference>
<feature type="binding site" evidence="6">
    <location>
        <position position="148"/>
    </location>
    <ligand>
        <name>S-adenosyl-L-methionine</name>
        <dbReference type="ChEBI" id="CHEBI:59789"/>
    </ligand>
</feature>
<protein>
    <recommendedName>
        <fullName evidence="6">Ribosomal RNA small subunit methyltransferase H</fullName>
        <ecNumber evidence="6">2.1.1.199</ecNumber>
    </recommendedName>
    <alternativeName>
        <fullName evidence="6">16S rRNA m(4)C1402 methyltransferase</fullName>
    </alternativeName>
    <alternativeName>
        <fullName evidence="6">rRNA (cytosine-N(4)-)-methyltransferase RsmH</fullName>
    </alternativeName>
</protein>
<dbReference type="NCBIfam" id="TIGR00006">
    <property type="entry name" value="16S rRNA (cytosine(1402)-N(4))-methyltransferase RsmH"/>
    <property type="match status" value="1"/>
</dbReference>
<sequence length="378" mass="40640">MAHPTDAANSAEASSAQPVQDHGHVPVMRERMAELLAPAIEASGGTGILVDGTLGAGGHTEFFLEQFPQLRVIGLDRDANALRSATQRLQPYLDRVCAVQCRFDEFGDKLAAVTTDASEAAAADASYAGNPEFLVDAAQQGITGALFDLGVSSMQLDQLERGFAYKADAPLDMRMDASAPTTAADILNTYSHGALARILKTYGDEKFAGKIASAVLRERDKEPFTTSQRLVELLYATIPAPARRSGGHPAKRTFQALRIEVNQELAAIENALPMITGLLRDGGRAVFMSYQSLEDRLVKSHFRDISQSKTPAGLPMDLPGTAAKFRVVTRGAEQASQQEIEDNPRAASVRVRAVEKLPEHNPQQDQQAASAVDSEGRV</sequence>
<dbReference type="InterPro" id="IPR023397">
    <property type="entry name" value="SAM-dep_MeTrfase_MraW_recog"/>
</dbReference>
<keyword evidence="5 6" id="KW-0949">S-adenosyl-L-methionine</keyword>
<name>A0AAP4F7J4_9CORY</name>
<comment type="caution">
    <text evidence="8">The sequence shown here is derived from an EMBL/GenBank/DDBJ whole genome shotgun (WGS) entry which is preliminary data.</text>
</comment>
<dbReference type="Proteomes" id="UP001226160">
    <property type="component" value="Unassembled WGS sequence"/>
</dbReference>
<dbReference type="SUPFAM" id="SSF81799">
    <property type="entry name" value="Putative methyltransferase TM0872, insert domain"/>
    <property type="match status" value="1"/>
</dbReference>
<evidence type="ECO:0000256" key="3">
    <source>
        <dbReference type="ARBA" id="ARBA00022603"/>
    </source>
</evidence>
<feature type="binding site" evidence="6">
    <location>
        <position position="155"/>
    </location>
    <ligand>
        <name>S-adenosyl-L-methionine</name>
        <dbReference type="ChEBI" id="CHEBI:59789"/>
    </ligand>
</feature>
<organism evidence="8 9">
    <name type="scientific">Corynebacterium propinquum</name>
    <dbReference type="NCBI Taxonomy" id="43769"/>
    <lineage>
        <taxon>Bacteria</taxon>
        <taxon>Bacillati</taxon>
        <taxon>Actinomycetota</taxon>
        <taxon>Actinomycetes</taxon>
        <taxon>Mycobacteriales</taxon>
        <taxon>Corynebacteriaceae</taxon>
        <taxon>Corynebacterium</taxon>
    </lineage>
</organism>
<evidence type="ECO:0000256" key="1">
    <source>
        <dbReference type="ARBA" id="ARBA00010396"/>
    </source>
</evidence>
<evidence type="ECO:0000256" key="6">
    <source>
        <dbReference type="HAMAP-Rule" id="MF_01007"/>
    </source>
</evidence>
<dbReference type="GO" id="GO:0070475">
    <property type="term" value="P:rRNA base methylation"/>
    <property type="evidence" value="ECO:0007669"/>
    <property type="project" value="UniProtKB-UniRule"/>
</dbReference>
<evidence type="ECO:0000256" key="4">
    <source>
        <dbReference type="ARBA" id="ARBA00022679"/>
    </source>
</evidence>
<comment type="subcellular location">
    <subcellularLocation>
        <location evidence="6">Cytoplasm</location>
    </subcellularLocation>
</comment>
<evidence type="ECO:0000313" key="8">
    <source>
        <dbReference type="EMBL" id="MDK4327055.1"/>
    </source>
</evidence>
<dbReference type="EMBL" id="JASNVP010000015">
    <property type="protein sequence ID" value="MDK4327055.1"/>
    <property type="molecule type" value="Genomic_DNA"/>
</dbReference>
<dbReference type="SUPFAM" id="SSF53335">
    <property type="entry name" value="S-adenosyl-L-methionine-dependent methyltransferases"/>
    <property type="match status" value="1"/>
</dbReference>
<keyword evidence="2 6" id="KW-0698">rRNA processing</keyword>
<reference evidence="8" key="1">
    <citation type="submission" date="2023-05" db="EMBL/GenBank/DDBJ databases">
        <title>Metabolic capabilities are highly conserved among human nasal-associated Corynebacterium species in pangenomic analyses.</title>
        <authorList>
            <person name="Tran T.H."/>
            <person name="Roberts A.Q."/>
            <person name="Escapa I.F."/>
            <person name="Gao W."/>
            <person name="Conlan S."/>
            <person name="Kong H."/>
            <person name="Segre J.A."/>
            <person name="Kelly M.S."/>
            <person name="Lemon K.P."/>
        </authorList>
    </citation>
    <scope>NUCLEOTIDE SEQUENCE</scope>
    <source>
        <strain evidence="8">KPL2654</strain>
    </source>
</reference>
<feature type="region of interest" description="Disordered" evidence="7">
    <location>
        <begin position="1"/>
        <end position="22"/>
    </location>
</feature>
<dbReference type="InterPro" id="IPR002903">
    <property type="entry name" value="RsmH"/>
</dbReference>
<evidence type="ECO:0000256" key="2">
    <source>
        <dbReference type="ARBA" id="ARBA00022552"/>
    </source>
</evidence>
<comment type="catalytic activity">
    <reaction evidence="6">
        <text>cytidine(1402) in 16S rRNA + S-adenosyl-L-methionine = N(4)-methylcytidine(1402) in 16S rRNA + S-adenosyl-L-homocysteine + H(+)</text>
        <dbReference type="Rhea" id="RHEA:42928"/>
        <dbReference type="Rhea" id="RHEA-COMP:10286"/>
        <dbReference type="Rhea" id="RHEA-COMP:10287"/>
        <dbReference type="ChEBI" id="CHEBI:15378"/>
        <dbReference type="ChEBI" id="CHEBI:57856"/>
        <dbReference type="ChEBI" id="CHEBI:59789"/>
        <dbReference type="ChEBI" id="CHEBI:74506"/>
        <dbReference type="ChEBI" id="CHEBI:82748"/>
        <dbReference type="EC" id="2.1.1.199"/>
    </reaction>
</comment>
<comment type="similarity">
    <text evidence="1 6">Belongs to the methyltransferase superfamily. RsmH family.</text>
</comment>
<accession>A0AAP4F7J4</accession>
<feature type="region of interest" description="Disordered" evidence="7">
    <location>
        <begin position="353"/>
        <end position="378"/>
    </location>
</feature>
<evidence type="ECO:0000256" key="5">
    <source>
        <dbReference type="ARBA" id="ARBA00022691"/>
    </source>
</evidence>
<keyword evidence="4 6" id="KW-0808">Transferase</keyword>
<feature type="binding site" evidence="6">
    <location>
        <position position="76"/>
    </location>
    <ligand>
        <name>S-adenosyl-L-methionine</name>
        <dbReference type="ChEBI" id="CHEBI:59789"/>
    </ligand>
</feature>
<dbReference type="AlphaFoldDB" id="A0AAP4F7J4"/>
<dbReference type="GO" id="GO:0071424">
    <property type="term" value="F:rRNA (cytosine-N4-)-methyltransferase activity"/>
    <property type="evidence" value="ECO:0007669"/>
    <property type="project" value="UniProtKB-UniRule"/>
</dbReference>
<dbReference type="PANTHER" id="PTHR11265:SF0">
    <property type="entry name" value="12S RRNA N4-METHYLCYTIDINE METHYLTRANSFERASE"/>
    <property type="match status" value="1"/>
</dbReference>
<dbReference type="Pfam" id="PF01795">
    <property type="entry name" value="Methyltransf_5"/>
    <property type="match status" value="1"/>
</dbReference>
<dbReference type="PANTHER" id="PTHR11265">
    <property type="entry name" value="S-ADENOSYL-METHYLTRANSFERASE MRAW"/>
    <property type="match status" value="1"/>
</dbReference>
<dbReference type="RefSeq" id="WP_284590036.1">
    <property type="nucleotide sequence ID" value="NZ_JASNVP010000015.1"/>
</dbReference>
<evidence type="ECO:0000256" key="7">
    <source>
        <dbReference type="SAM" id="MobiDB-lite"/>
    </source>
</evidence>
<feature type="binding site" evidence="6">
    <location>
        <position position="103"/>
    </location>
    <ligand>
        <name>S-adenosyl-L-methionine</name>
        <dbReference type="ChEBI" id="CHEBI:59789"/>
    </ligand>
</feature>
<dbReference type="GO" id="GO:0005737">
    <property type="term" value="C:cytoplasm"/>
    <property type="evidence" value="ECO:0007669"/>
    <property type="project" value="UniProtKB-SubCell"/>
</dbReference>
<evidence type="ECO:0000313" key="9">
    <source>
        <dbReference type="Proteomes" id="UP001226160"/>
    </source>
</evidence>
<feature type="compositionally biased region" description="Polar residues" evidence="7">
    <location>
        <begin position="7"/>
        <end position="18"/>
    </location>
</feature>
<gene>
    <name evidence="6 8" type="primary">rsmH</name>
    <name evidence="8" type="ORF">QPX54_11145</name>
</gene>
<proteinExistence type="inferred from homology"/>
<keyword evidence="3 6" id="KW-0489">Methyltransferase</keyword>
<dbReference type="InterPro" id="IPR029063">
    <property type="entry name" value="SAM-dependent_MTases_sf"/>
</dbReference>
<comment type="function">
    <text evidence="6">Specifically methylates the N4 position of cytidine in position 1402 (C1402) of 16S rRNA.</text>
</comment>
<keyword evidence="6" id="KW-0963">Cytoplasm</keyword>
<dbReference type="Gene3D" id="1.10.150.170">
    <property type="entry name" value="Putative methyltransferase TM0872, insert domain"/>
    <property type="match status" value="1"/>
</dbReference>
<feature type="compositionally biased region" description="Low complexity" evidence="7">
    <location>
        <begin position="363"/>
        <end position="378"/>
    </location>
</feature>
<dbReference type="Gene3D" id="3.40.50.150">
    <property type="entry name" value="Vaccinia Virus protein VP39"/>
    <property type="match status" value="1"/>
</dbReference>